<dbReference type="RefSeq" id="XP_013408303.1">
    <property type="nucleotide sequence ID" value="XM_013552849.1"/>
</dbReference>
<proteinExistence type="predicted"/>
<dbReference type="InterPro" id="IPR026172">
    <property type="entry name" value="GSAP_fam"/>
</dbReference>
<dbReference type="InParanoid" id="A0A1S3JDA1"/>
<dbReference type="PANTHER" id="PTHR13630:SF1">
    <property type="entry name" value="GAMMA-SECRETASE-ACTIVATING PROTEIN"/>
    <property type="match status" value="1"/>
</dbReference>
<evidence type="ECO:0000313" key="3">
    <source>
        <dbReference type="Proteomes" id="UP000085678"/>
    </source>
</evidence>
<dbReference type="CDD" id="cd23105">
    <property type="entry name" value="GSAP"/>
    <property type="match status" value="1"/>
</dbReference>
<dbReference type="Proteomes" id="UP000085678">
    <property type="component" value="Unplaced"/>
</dbReference>
<dbReference type="AlphaFoldDB" id="A0A1S3JDA1"/>
<dbReference type="GO" id="GO:0005802">
    <property type="term" value="C:trans-Golgi network"/>
    <property type="evidence" value="ECO:0007669"/>
    <property type="project" value="TreeGrafter"/>
</dbReference>
<dbReference type="STRING" id="7574.A0A1S3JDA1"/>
<name>A0A1S3JDA1_LINAN</name>
<accession>A0A1S3JDA1</accession>
<dbReference type="Pfam" id="PF14959">
    <property type="entry name" value="GSAP-16"/>
    <property type="match status" value="1"/>
</dbReference>
<feature type="domain" description="Gamma-secretase-activating protein C-terminal" evidence="2">
    <location>
        <begin position="742"/>
        <end position="846"/>
    </location>
</feature>
<evidence type="ECO:0000256" key="1">
    <source>
        <dbReference type="SAM" id="MobiDB-lite"/>
    </source>
</evidence>
<dbReference type="PANTHER" id="PTHR13630">
    <property type="entry name" value="GAMMA-SECRETASE-ACTIVATING PROTEIN"/>
    <property type="match status" value="1"/>
</dbReference>
<sequence length="983" mass="112122">MLKFTCCFDISKEFEHLIRATQNEQNVNPELSATVVGQEKDGIVLYTWDSKSQFSGDIEVTHVGIYDPVKQTNKVLFIHDKKLTIVGASINQEHSLLAFTSFEPSQEWDLSSHVQPKGTYKVFLAELQPQNNVFNLNIQRQRYVKVQFLYGQYRGFGETAYKESHMLVFLHKEAIGLYHIAMARMGDKGIMMSGQPKTEICFGKFAWAQWDMHLQRLYIIHHKKENLHGMEQAVPVLAGFQFQAHMLEHPFELMFDVILDLPIPQAKKSSSSTYLDLRLSHSIPDANMNLLVLSLPNGTVCLCHQQTGGFKSGGRKKHHDNTRTATGEVPLQYSVCMIHHGSILQCVVPVATQANAAKNRIFFTMHNECVLVFLPGHFVHLLNVSLEYEPSHHILFHDVAYPDLTEEAGVEKTSLSKGGLLTHLYREKSGFCLFESSEGKGYKLSINKECLQRMFTDCYTNSTKMAILNYVIIKTKDWGVVKQLIEYMCNDIASPEVELLMEEFLIASTYSAMRRQIERDQLQLLPFTSIDTARGQLEKNHNNHKLAQVTYFPMKHNVNMGRRHSSGGDSGQRARKLSVDDLPESLSRHFKIKQQLQVSRFDPRSVSRLLHAMRDRPEDFQKSSLSENHLQEPGRGRRVLKTLSMKFRKLNEVLTPKVPIKAKSVTIITPESTRQNSPETGVGNMPVLPGEEKEEEFVYEDQPTASTTTQQLSQHMSKYLKQDVQGKIQNLASEYVSCQFIQSKQLFHMLWSILNTQEKIVHLDTPSCLKDYELFQAMERYLMVTQDLAFPLWKGFHTFFTGLAFRCLDFSLFLQYVDSGILTLTPTFVEQVLTELEDNRETDRIKFQILSKLPKEESVQYFIKSGHPCSKTFLAEQYVQATLLDDPVPRSARSSASSFEGDDLSMTSSGGAGGLSIGSVDSMEVGTYTQQTFPPLSTLLKLLETKDPEFKNKMPRREMTSNVNQVDKMFIESTATMYRSMQQ</sequence>
<dbReference type="GeneID" id="106172221"/>
<dbReference type="KEGG" id="lak:106172221"/>
<gene>
    <name evidence="4" type="primary">LOC106172221</name>
</gene>
<dbReference type="InterPro" id="IPR028010">
    <property type="entry name" value="GSAP_C_dom"/>
</dbReference>
<dbReference type="OrthoDB" id="9997853at2759"/>
<evidence type="ECO:0000259" key="2">
    <source>
        <dbReference type="Pfam" id="PF14959"/>
    </source>
</evidence>
<reference evidence="4" key="1">
    <citation type="submission" date="2025-08" db="UniProtKB">
        <authorList>
            <consortium name="RefSeq"/>
        </authorList>
    </citation>
    <scope>IDENTIFICATION</scope>
    <source>
        <tissue evidence="4">Gonads</tissue>
    </source>
</reference>
<keyword evidence="3" id="KW-1185">Reference proteome</keyword>
<feature type="region of interest" description="Disordered" evidence="1">
    <location>
        <begin position="888"/>
        <end position="907"/>
    </location>
</feature>
<organism evidence="3 4">
    <name type="scientific">Lingula anatina</name>
    <name type="common">Brachiopod</name>
    <name type="synonym">Lingula unguis</name>
    <dbReference type="NCBI Taxonomy" id="7574"/>
    <lineage>
        <taxon>Eukaryota</taxon>
        <taxon>Metazoa</taxon>
        <taxon>Spiralia</taxon>
        <taxon>Lophotrochozoa</taxon>
        <taxon>Brachiopoda</taxon>
        <taxon>Linguliformea</taxon>
        <taxon>Lingulata</taxon>
        <taxon>Lingulida</taxon>
        <taxon>Linguloidea</taxon>
        <taxon>Lingulidae</taxon>
        <taxon>Lingula</taxon>
    </lineage>
</organism>
<evidence type="ECO:0000313" key="4">
    <source>
        <dbReference type="RefSeq" id="XP_013408303.1"/>
    </source>
</evidence>
<dbReference type="FunCoup" id="A0A1S3JDA1">
    <property type="interactions" value="423"/>
</dbReference>
<dbReference type="GO" id="GO:1902004">
    <property type="term" value="P:positive regulation of amyloid-beta formation"/>
    <property type="evidence" value="ECO:0007669"/>
    <property type="project" value="TreeGrafter"/>
</dbReference>
<protein>
    <submittedName>
        <fullName evidence="4">Protein pigeon isoform X1</fullName>
    </submittedName>
</protein>